<accession>A0ABQ0L7H5</accession>
<evidence type="ECO:0000256" key="1">
    <source>
        <dbReference type="SAM" id="MobiDB-lite"/>
    </source>
</evidence>
<keyword evidence="3" id="KW-1185">Reference proteome</keyword>
<name>A0ABQ0L7H5_MYCCL</name>
<feature type="compositionally biased region" description="Polar residues" evidence="1">
    <location>
        <begin position="262"/>
        <end position="272"/>
    </location>
</feature>
<dbReference type="EMBL" id="DF841719">
    <property type="protein sequence ID" value="GAT45806.1"/>
    <property type="molecule type" value="Genomic_DNA"/>
</dbReference>
<feature type="region of interest" description="Disordered" evidence="1">
    <location>
        <begin position="1"/>
        <end position="20"/>
    </location>
</feature>
<feature type="region of interest" description="Disordered" evidence="1">
    <location>
        <begin position="253"/>
        <end position="272"/>
    </location>
</feature>
<proteinExistence type="predicted"/>
<gene>
    <name evidence="2" type="ORF">MCHLO_03366</name>
</gene>
<reference evidence="2" key="1">
    <citation type="submission" date="2014-09" db="EMBL/GenBank/DDBJ databases">
        <title>Genome sequence of the luminous mushroom Mycena chlorophos for searching fungal bioluminescence genes.</title>
        <authorList>
            <person name="Tanaka Y."/>
            <person name="Kasuga D."/>
            <person name="Oba Y."/>
            <person name="Hase S."/>
            <person name="Sato K."/>
            <person name="Oba Y."/>
            <person name="Sakakibara Y."/>
        </authorList>
    </citation>
    <scope>NUCLEOTIDE SEQUENCE</scope>
</reference>
<feature type="region of interest" description="Disordered" evidence="1">
    <location>
        <begin position="80"/>
        <end position="100"/>
    </location>
</feature>
<protein>
    <submittedName>
        <fullName evidence="2">Uncharacterized protein</fullName>
    </submittedName>
</protein>
<dbReference type="Proteomes" id="UP000815677">
    <property type="component" value="Unassembled WGS sequence"/>
</dbReference>
<evidence type="ECO:0000313" key="2">
    <source>
        <dbReference type="EMBL" id="GAT45806.1"/>
    </source>
</evidence>
<organism evidence="2 3">
    <name type="scientific">Mycena chlorophos</name>
    <name type="common">Agaric fungus</name>
    <name type="synonym">Agaricus chlorophos</name>
    <dbReference type="NCBI Taxonomy" id="658473"/>
    <lineage>
        <taxon>Eukaryota</taxon>
        <taxon>Fungi</taxon>
        <taxon>Dikarya</taxon>
        <taxon>Basidiomycota</taxon>
        <taxon>Agaricomycotina</taxon>
        <taxon>Agaricomycetes</taxon>
        <taxon>Agaricomycetidae</taxon>
        <taxon>Agaricales</taxon>
        <taxon>Marasmiineae</taxon>
        <taxon>Mycenaceae</taxon>
        <taxon>Mycena</taxon>
    </lineage>
</organism>
<evidence type="ECO:0000313" key="3">
    <source>
        <dbReference type="Proteomes" id="UP000815677"/>
    </source>
</evidence>
<sequence>MLLSGAAASPQMSPGSLTPGWPTAASPSIYHISHPLYPPPPAPYPHDADDHMAYASPFPPTSQNGAYHAQYWQQYAGQLSDPPLRASSPQNALAHPGGRDIARSSSITNFSNIDHTIAPSLSPQSALGHLDELAPVYDRPYSPEQYSVQGFGAISASPIITGSHASRTSTPVPCPSSSFADANANAFTATPKPSGTHSPAFGLGSQTVTAGVPVPSPMDRAPSSLSRTNMLVLAGSQARNASVDRDGVKWPNNGVQAPANADTPSTAYTPSSESTYYDSPVDWASVPAAESPAATTIHSPTSLTVPMRIARHANTTWSPSHVPDRSVYSESFISGTHKIEESDADWSFDSPNVCFAMFRASTACMGDHAAAVDAIWERDAADWTPEFGVRMERLRAKPRGHVDLAIGSWV</sequence>